<keyword evidence="3" id="KW-1185">Reference proteome</keyword>
<evidence type="ECO:0000313" key="3">
    <source>
        <dbReference type="Proteomes" id="UP000026961"/>
    </source>
</evidence>
<evidence type="ECO:0008006" key="4">
    <source>
        <dbReference type="Google" id="ProtNLM"/>
    </source>
</evidence>
<dbReference type="AlphaFoldDB" id="A0A0E0BTK1"/>
<proteinExistence type="predicted"/>
<organism evidence="2">
    <name type="scientific">Oryza glumipatula</name>
    <dbReference type="NCBI Taxonomy" id="40148"/>
    <lineage>
        <taxon>Eukaryota</taxon>
        <taxon>Viridiplantae</taxon>
        <taxon>Streptophyta</taxon>
        <taxon>Embryophyta</taxon>
        <taxon>Tracheophyta</taxon>
        <taxon>Spermatophyta</taxon>
        <taxon>Magnoliopsida</taxon>
        <taxon>Liliopsida</taxon>
        <taxon>Poales</taxon>
        <taxon>Poaceae</taxon>
        <taxon>BOP clade</taxon>
        <taxon>Oryzoideae</taxon>
        <taxon>Oryzeae</taxon>
        <taxon>Oryzinae</taxon>
        <taxon>Oryza</taxon>
    </lineage>
</organism>
<evidence type="ECO:0000256" key="1">
    <source>
        <dbReference type="SAM" id="MobiDB-lite"/>
    </source>
</evidence>
<evidence type="ECO:0000313" key="2">
    <source>
        <dbReference type="EnsemblPlants" id="OGLUM12G15900.1"/>
    </source>
</evidence>
<reference evidence="2" key="1">
    <citation type="submission" date="2015-04" db="UniProtKB">
        <authorList>
            <consortium name="EnsemblPlants"/>
        </authorList>
    </citation>
    <scope>IDENTIFICATION</scope>
</reference>
<sequence length="147" mass="16368">MGHVGNSRLAALEGRERVIHALEPAPHLGRPTKGGEHKHQERRSTTVQRNGMIGRNPERKWSEAPVVVAEEEGDPPVAEEEDEEEGVDFISDLPDAILGEIIVRLPTKEANSTQVLAALRLHTAQPRLLSSPREKGCPRWLRFRIPS</sequence>
<dbReference type="EnsemblPlants" id="OGLUM12G15900.1">
    <property type="protein sequence ID" value="OGLUM12G15900.1"/>
    <property type="gene ID" value="OGLUM12G15900"/>
</dbReference>
<protein>
    <recommendedName>
        <fullName evidence="4">F-box domain-containing protein</fullName>
    </recommendedName>
</protein>
<dbReference type="Proteomes" id="UP000026961">
    <property type="component" value="Chromosome 12"/>
</dbReference>
<name>A0A0E0BTK1_9ORYZ</name>
<feature type="compositionally biased region" description="Basic and acidic residues" evidence="1">
    <location>
        <begin position="33"/>
        <end position="44"/>
    </location>
</feature>
<reference evidence="2" key="2">
    <citation type="submission" date="2018-05" db="EMBL/GenBank/DDBJ databases">
        <title>OgluRS3 (Oryza glumaepatula Reference Sequence Version 3).</title>
        <authorList>
            <person name="Zhang J."/>
            <person name="Kudrna D."/>
            <person name="Lee S."/>
            <person name="Talag J."/>
            <person name="Welchert J."/>
            <person name="Wing R.A."/>
        </authorList>
    </citation>
    <scope>NUCLEOTIDE SEQUENCE [LARGE SCALE GENOMIC DNA]</scope>
</reference>
<feature type="region of interest" description="Disordered" evidence="1">
    <location>
        <begin position="22"/>
        <end position="86"/>
    </location>
</feature>
<feature type="compositionally biased region" description="Acidic residues" evidence="1">
    <location>
        <begin position="69"/>
        <end position="86"/>
    </location>
</feature>
<dbReference type="Gramene" id="OGLUM12G15900.1">
    <property type="protein sequence ID" value="OGLUM12G15900.1"/>
    <property type="gene ID" value="OGLUM12G15900"/>
</dbReference>
<accession>A0A0E0BTK1</accession>
<dbReference type="HOGENOM" id="CLU_1771014_0_0_1"/>